<evidence type="ECO:0008006" key="3">
    <source>
        <dbReference type="Google" id="ProtNLM"/>
    </source>
</evidence>
<protein>
    <recommendedName>
        <fullName evidence="3">TonB C-terminal domain-containing protein</fullName>
    </recommendedName>
</protein>
<reference evidence="1 2" key="1">
    <citation type="submission" date="2019-03" db="EMBL/GenBank/DDBJ databases">
        <title>Tal1 in Xanthomonas translucens pv. cerealis Contributes to Virulence in Bacterial Leaf Streak of Wheat.</title>
        <authorList>
            <person name="Shah S.M.A."/>
            <person name="Haq F."/>
            <person name="Ma W."/>
            <person name="Xu X."/>
            <person name="Wang S."/>
            <person name="Xu Z."/>
            <person name="Zou L."/>
            <person name="Zhu B."/>
            <person name="Chen G."/>
        </authorList>
    </citation>
    <scope>NUCLEOTIDE SEQUENCE [LARGE SCALE GENOMIC DNA]</scope>
    <source>
        <strain evidence="1 2">01</strain>
    </source>
</reference>
<keyword evidence="2" id="KW-1185">Reference proteome</keyword>
<accession>A0A514E8K8</accession>
<evidence type="ECO:0000313" key="2">
    <source>
        <dbReference type="Proteomes" id="UP000319349"/>
    </source>
</evidence>
<name>A0A514E8K8_9XANT</name>
<sequence>MLIYDKYGERWGGVQLEARVMKWFLLIFLFFGFKACAGQDKVYIEFLWRPIPAGAIARQPTIGFLLDGKENHQVCVAVFKSSASPPYKLRIDALGQDGRLIFSRADERFMGDKKCYSAIPHGSSVSPGVWTYKVYLNEKYVDENQIEVARDIEKASFYSNPKVPYVLGRPNYDDSIPSSEWEGRLVWNIHVNASGDVTKVEVEVAEGVGKRIEDRAIVAGYMSLFPPDPSLGKGEFVYQRELKFALDE</sequence>
<gene>
    <name evidence="1" type="ORF">E4A48_00385</name>
</gene>
<organism evidence="1 2">
    <name type="scientific">Xanthomonas cerealis pv. cerealis</name>
    <dbReference type="NCBI Taxonomy" id="152263"/>
    <lineage>
        <taxon>Bacteria</taxon>
        <taxon>Pseudomonadati</taxon>
        <taxon>Pseudomonadota</taxon>
        <taxon>Gammaproteobacteria</taxon>
        <taxon>Lysobacterales</taxon>
        <taxon>Lysobacteraceae</taxon>
        <taxon>Xanthomonas</taxon>
        <taxon>Xanthomonas translucens group</taxon>
        <taxon>Xanthomonas cerealis</taxon>
    </lineage>
</organism>
<dbReference type="Proteomes" id="UP000319349">
    <property type="component" value="Chromosome"/>
</dbReference>
<dbReference type="AlphaFoldDB" id="A0A514E8K8"/>
<dbReference type="EMBL" id="CP038228">
    <property type="protein sequence ID" value="QDI02357.1"/>
    <property type="molecule type" value="Genomic_DNA"/>
</dbReference>
<proteinExistence type="predicted"/>
<dbReference type="RefSeq" id="WP_142741672.1">
    <property type="nucleotide sequence ID" value="NZ_CP038228.1"/>
</dbReference>
<evidence type="ECO:0000313" key="1">
    <source>
        <dbReference type="EMBL" id="QDI02357.1"/>
    </source>
</evidence>